<dbReference type="InterPro" id="IPR002068">
    <property type="entry name" value="A-crystallin/Hsp20_dom"/>
</dbReference>
<dbReference type="RefSeq" id="WP_152945083.1">
    <property type="nucleotide sequence ID" value="NZ_WHYR01000004.1"/>
</dbReference>
<reference evidence="5 6" key="1">
    <citation type="submission" date="2019-10" db="EMBL/GenBank/DDBJ databases">
        <title>Comparative genomics of sulfur disproportionating microorganisms.</title>
        <authorList>
            <person name="Ward L.M."/>
            <person name="Bertran E."/>
            <person name="Johnston D."/>
        </authorList>
    </citation>
    <scope>NUCLEOTIDE SEQUENCE [LARGE SCALE GENOMIC DNA]</scope>
    <source>
        <strain evidence="5 6">DSM 14055</strain>
    </source>
</reference>
<dbReference type="PANTHER" id="PTHR11527">
    <property type="entry name" value="HEAT-SHOCK PROTEIN 20 FAMILY MEMBER"/>
    <property type="match status" value="1"/>
</dbReference>
<feature type="domain" description="CS" evidence="4">
    <location>
        <begin position="38"/>
        <end position="146"/>
    </location>
</feature>
<dbReference type="AlphaFoldDB" id="A0A6N7INF3"/>
<sequence length="146" mass="16782">MSLIPWNPWRELQELQDALDRAFSSRLRQLQLPGVAASWKPAVDVIDREDRLVIKAELPGVKKEDIDILVTEDHVSLKGEIKRDEEIKEKDYFRSERFYGSFTRTIPLPTPVEKEKTKATFKDGILEIVLPKAGGDKPKQIQVTIE</sequence>
<dbReference type="PROSITE" id="PS51203">
    <property type="entry name" value="CS"/>
    <property type="match status" value="1"/>
</dbReference>
<evidence type="ECO:0000313" key="5">
    <source>
        <dbReference type="EMBL" id="MQL51163.1"/>
    </source>
</evidence>
<comment type="caution">
    <text evidence="5">The sequence shown here is derived from an EMBL/GenBank/DDBJ whole genome shotgun (WGS) entry which is preliminary data.</text>
</comment>
<dbReference type="InterPro" id="IPR031107">
    <property type="entry name" value="Small_HSP"/>
</dbReference>
<evidence type="ECO:0000259" key="3">
    <source>
        <dbReference type="PROSITE" id="PS01031"/>
    </source>
</evidence>
<evidence type="ECO:0000259" key="4">
    <source>
        <dbReference type="PROSITE" id="PS51203"/>
    </source>
</evidence>
<keyword evidence="6" id="KW-1185">Reference proteome</keyword>
<dbReference type="OrthoDB" id="9811615at2"/>
<evidence type="ECO:0000313" key="6">
    <source>
        <dbReference type="Proteomes" id="UP000441717"/>
    </source>
</evidence>
<dbReference type="EMBL" id="WHYR01000004">
    <property type="protein sequence ID" value="MQL51163.1"/>
    <property type="molecule type" value="Genomic_DNA"/>
</dbReference>
<feature type="domain" description="SHSP" evidence="3">
    <location>
        <begin position="34"/>
        <end position="146"/>
    </location>
</feature>
<dbReference type="PROSITE" id="PS01031">
    <property type="entry name" value="SHSP"/>
    <property type="match status" value="1"/>
</dbReference>
<dbReference type="Gene3D" id="2.60.40.790">
    <property type="match status" value="1"/>
</dbReference>
<gene>
    <name evidence="5" type="ORF">GFC01_02560</name>
</gene>
<dbReference type="InterPro" id="IPR008978">
    <property type="entry name" value="HSP20-like_chaperone"/>
</dbReference>
<name>A0A6N7INF3_9FIRM</name>
<dbReference type="Pfam" id="PF00011">
    <property type="entry name" value="HSP20"/>
    <property type="match status" value="1"/>
</dbReference>
<evidence type="ECO:0000256" key="2">
    <source>
        <dbReference type="RuleBase" id="RU003616"/>
    </source>
</evidence>
<comment type="similarity">
    <text evidence="1 2">Belongs to the small heat shock protein (HSP20) family.</text>
</comment>
<dbReference type="Proteomes" id="UP000441717">
    <property type="component" value="Unassembled WGS sequence"/>
</dbReference>
<dbReference type="SUPFAM" id="SSF49764">
    <property type="entry name" value="HSP20-like chaperones"/>
    <property type="match status" value="1"/>
</dbReference>
<protein>
    <submittedName>
        <fullName evidence="5">Hsp20 family protein</fullName>
    </submittedName>
</protein>
<evidence type="ECO:0000256" key="1">
    <source>
        <dbReference type="PROSITE-ProRule" id="PRU00285"/>
    </source>
</evidence>
<dbReference type="CDD" id="cd06464">
    <property type="entry name" value="ACD_sHsps-like"/>
    <property type="match status" value="1"/>
</dbReference>
<dbReference type="InterPro" id="IPR007052">
    <property type="entry name" value="CS_dom"/>
</dbReference>
<organism evidence="5 6">
    <name type="scientific">Desulfofundulus thermobenzoicus</name>
    <dbReference type="NCBI Taxonomy" id="29376"/>
    <lineage>
        <taxon>Bacteria</taxon>
        <taxon>Bacillati</taxon>
        <taxon>Bacillota</taxon>
        <taxon>Clostridia</taxon>
        <taxon>Eubacteriales</taxon>
        <taxon>Peptococcaceae</taxon>
        <taxon>Desulfofundulus</taxon>
    </lineage>
</organism>
<proteinExistence type="inferred from homology"/>
<accession>A0A6N7INF3</accession>